<organism evidence="3 4">
    <name type="scientific">Dickeya fangzhongdai</name>
    <dbReference type="NCBI Taxonomy" id="1778540"/>
    <lineage>
        <taxon>Bacteria</taxon>
        <taxon>Pseudomonadati</taxon>
        <taxon>Pseudomonadota</taxon>
        <taxon>Gammaproteobacteria</taxon>
        <taxon>Enterobacterales</taxon>
        <taxon>Pectobacteriaceae</taxon>
        <taxon>Dickeya</taxon>
    </lineage>
</organism>
<feature type="chain" id="PRO_5014616480" evidence="1">
    <location>
        <begin position="21"/>
        <end position="291"/>
    </location>
</feature>
<sequence length="291" mass="31809">MLKQTLLATLFASLAFSASAALKMEVYNPGEKSVFPVSSEIITGEHDALLVDAQFQRNDAEKLVEKIRATGKNLKTIYISHHDPDFYFGLDVLKAAFPNAQIVATPQTIAAINATKDKKVAYWGPILKENAPKQVVVPQALNADHLTLEGNTIDIVGLKGTTPDRTFVWIPSLKAVVGGVHTSANIHVWVADTQTVASRQHWLADLDAIDKLNPTTVVPSHYLLNKDGSAPWSPKNVDFTRQYLKTFEQNVPSSANSTALIDAMKRAYPDLGEPASLELGAKVIKGEMQWP</sequence>
<dbReference type="InterPro" id="IPR001279">
    <property type="entry name" value="Metallo-B-lactamas"/>
</dbReference>
<evidence type="ECO:0000313" key="4">
    <source>
        <dbReference type="Proteomes" id="UP000231901"/>
    </source>
</evidence>
<dbReference type="AlphaFoldDB" id="A0A2K8QLB5"/>
<evidence type="ECO:0000256" key="1">
    <source>
        <dbReference type="SAM" id="SignalP"/>
    </source>
</evidence>
<dbReference type="Pfam" id="PF00753">
    <property type="entry name" value="Lactamase_B"/>
    <property type="match status" value="1"/>
</dbReference>
<name>A0A2K8QLB5_9GAMM</name>
<keyword evidence="4" id="KW-1185">Reference proteome</keyword>
<proteinExistence type="predicted"/>
<keyword evidence="3" id="KW-0378">Hydrolase</keyword>
<dbReference type="InterPro" id="IPR050855">
    <property type="entry name" value="NDM-1-like"/>
</dbReference>
<dbReference type="RefSeq" id="WP_100849451.1">
    <property type="nucleotide sequence ID" value="NZ_BMJF01000001.1"/>
</dbReference>
<dbReference type="GeneID" id="66564667"/>
<protein>
    <submittedName>
        <fullName evidence="3">MBL fold metallo-hydrolase</fullName>
    </submittedName>
</protein>
<feature type="signal peptide" evidence="1">
    <location>
        <begin position="1"/>
        <end position="20"/>
    </location>
</feature>
<accession>A0A2K8QLB5</accession>
<dbReference type="PANTHER" id="PTHR42951">
    <property type="entry name" value="METALLO-BETA-LACTAMASE DOMAIN-CONTAINING"/>
    <property type="match status" value="1"/>
</dbReference>
<evidence type="ECO:0000259" key="2">
    <source>
        <dbReference type="SMART" id="SM00849"/>
    </source>
</evidence>
<reference evidence="4" key="1">
    <citation type="journal article" date="2018" name="Genome Announc.">
        <title>Complete genome sequence of a Dickeya fangzhongdai type strain causing bleeding canker of pear tree trunks.</title>
        <authorList>
            <person name="Zhao Y."/>
            <person name="Tian Y."/>
            <person name="Li X."/>
            <person name="Hu B."/>
        </authorList>
    </citation>
    <scope>NUCLEOTIDE SEQUENCE [LARGE SCALE GENOMIC DNA]</scope>
    <source>
        <strain evidence="4">DSM 101947</strain>
    </source>
</reference>
<feature type="domain" description="Metallo-beta-lactamase" evidence="2">
    <location>
        <begin position="36"/>
        <end position="221"/>
    </location>
</feature>
<dbReference type="SUPFAM" id="SSF56281">
    <property type="entry name" value="Metallo-hydrolase/oxidoreductase"/>
    <property type="match status" value="1"/>
</dbReference>
<dbReference type="PANTHER" id="PTHR42951:SF14">
    <property type="entry name" value="METALLO-BETA-LACTAMASE SUPERFAMILY PROTEIN"/>
    <property type="match status" value="1"/>
</dbReference>
<evidence type="ECO:0000313" key="3">
    <source>
        <dbReference type="EMBL" id="ATZ94274.1"/>
    </source>
</evidence>
<dbReference type="GO" id="GO:0016787">
    <property type="term" value="F:hydrolase activity"/>
    <property type="evidence" value="ECO:0007669"/>
    <property type="project" value="UniProtKB-KW"/>
</dbReference>
<dbReference type="EMBL" id="CP025003">
    <property type="protein sequence ID" value="ATZ94274.1"/>
    <property type="molecule type" value="Genomic_DNA"/>
</dbReference>
<dbReference type="InterPro" id="IPR036866">
    <property type="entry name" value="RibonucZ/Hydroxyglut_hydro"/>
</dbReference>
<dbReference type="KEGG" id="dfn:CVE23_10025"/>
<dbReference type="SMART" id="SM00849">
    <property type="entry name" value="Lactamase_B"/>
    <property type="match status" value="1"/>
</dbReference>
<gene>
    <name evidence="3" type="ORF">CVE23_10025</name>
</gene>
<dbReference type="Gene3D" id="3.60.15.10">
    <property type="entry name" value="Ribonuclease Z/Hydroxyacylglutathione hydrolase-like"/>
    <property type="match status" value="1"/>
</dbReference>
<dbReference type="CDD" id="cd07739">
    <property type="entry name" value="metallo-hydrolase-like_MBL-fold"/>
    <property type="match status" value="1"/>
</dbReference>
<keyword evidence="1" id="KW-0732">Signal</keyword>
<dbReference type="Proteomes" id="UP000231901">
    <property type="component" value="Chromosome"/>
</dbReference>